<dbReference type="EMBL" id="HACG01001548">
    <property type="protein sequence ID" value="CEK48413.1"/>
    <property type="molecule type" value="Transcribed_RNA"/>
</dbReference>
<sequence length="83" mass="9359">EYTCLVSTVTGSISAKAYVSVRGPPGEPGGVHARTSSSQVISFGNVELWWQEGELHFYPVHKYAIEYQSRFDDMDGHKWRLLV</sequence>
<gene>
    <name evidence="1" type="primary">ORF3895</name>
</gene>
<evidence type="ECO:0000313" key="1">
    <source>
        <dbReference type="EMBL" id="CEK48413.1"/>
    </source>
</evidence>
<feature type="non-terminal residue" evidence="1">
    <location>
        <position position="1"/>
    </location>
</feature>
<protein>
    <submittedName>
        <fullName evidence="1">Uncharacterized protein</fullName>
    </submittedName>
</protein>
<name>A0A0B6XX18_9EUPU</name>
<accession>A0A0B6XX18</accession>
<reference evidence="1" key="1">
    <citation type="submission" date="2014-12" db="EMBL/GenBank/DDBJ databases">
        <title>Insight into the proteome of Arion vulgaris.</title>
        <authorList>
            <person name="Aradska J."/>
            <person name="Bulat T."/>
            <person name="Smidak R."/>
            <person name="Sarate P."/>
            <person name="Gangsoo J."/>
            <person name="Sialana F."/>
            <person name="Bilban M."/>
            <person name="Lubec G."/>
        </authorList>
    </citation>
    <scope>NUCLEOTIDE SEQUENCE</scope>
    <source>
        <tissue evidence="1">Skin</tissue>
    </source>
</reference>
<proteinExistence type="predicted"/>
<organism evidence="1">
    <name type="scientific">Arion vulgaris</name>
    <dbReference type="NCBI Taxonomy" id="1028688"/>
    <lineage>
        <taxon>Eukaryota</taxon>
        <taxon>Metazoa</taxon>
        <taxon>Spiralia</taxon>
        <taxon>Lophotrochozoa</taxon>
        <taxon>Mollusca</taxon>
        <taxon>Gastropoda</taxon>
        <taxon>Heterobranchia</taxon>
        <taxon>Euthyneura</taxon>
        <taxon>Panpulmonata</taxon>
        <taxon>Eupulmonata</taxon>
        <taxon>Stylommatophora</taxon>
        <taxon>Helicina</taxon>
        <taxon>Arionoidea</taxon>
        <taxon>Arionidae</taxon>
        <taxon>Arion</taxon>
    </lineage>
</organism>
<dbReference type="AlphaFoldDB" id="A0A0B6XX18"/>
<feature type="non-terminal residue" evidence="1">
    <location>
        <position position="83"/>
    </location>
</feature>